<dbReference type="InterPro" id="IPR003593">
    <property type="entry name" value="AAA+_ATPase"/>
</dbReference>
<evidence type="ECO:0000259" key="11">
    <source>
        <dbReference type="PROSITE" id="PS50893"/>
    </source>
</evidence>
<comment type="similarity">
    <text evidence="2">Belongs to the ABC transporter superfamily. ABCG family. Eye pigment precursor importer (TC 3.A.1.204) subfamily.</text>
</comment>
<dbReference type="Pfam" id="PF00005">
    <property type="entry name" value="ABC_tran"/>
    <property type="match status" value="1"/>
</dbReference>
<dbReference type="InterPro" id="IPR052215">
    <property type="entry name" value="Plant_ABCG"/>
</dbReference>
<dbReference type="AlphaFoldDB" id="A0A4U7KQC0"/>
<keyword evidence="13" id="KW-1185">Reference proteome</keyword>
<keyword evidence="4 10" id="KW-0812">Transmembrane</keyword>
<evidence type="ECO:0000313" key="13">
    <source>
        <dbReference type="Proteomes" id="UP000306050"/>
    </source>
</evidence>
<feature type="transmembrane region" description="Helical" evidence="10">
    <location>
        <begin position="524"/>
        <end position="546"/>
    </location>
</feature>
<dbReference type="GO" id="GO:0140359">
    <property type="term" value="F:ABC-type transporter activity"/>
    <property type="evidence" value="ECO:0007669"/>
    <property type="project" value="InterPro"/>
</dbReference>
<feature type="transmembrane region" description="Helical" evidence="10">
    <location>
        <begin position="633"/>
        <end position="655"/>
    </location>
</feature>
<dbReference type="Pfam" id="PF19055">
    <property type="entry name" value="ABC2_membrane_7"/>
    <property type="match status" value="1"/>
</dbReference>
<dbReference type="InterPro" id="IPR013525">
    <property type="entry name" value="ABC2_TM"/>
</dbReference>
<dbReference type="KEGG" id="sgra:EX895_004740"/>
<keyword evidence="3" id="KW-0813">Transport</keyword>
<evidence type="ECO:0000256" key="1">
    <source>
        <dbReference type="ARBA" id="ARBA00004141"/>
    </source>
</evidence>
<evidence type="ECO:0000256" key="8">
    <source>
        <dbReference type="ARBA" id="ARBA00023136"/>
    </source>
</evidence>
<dbReference type="InterPro" id="IPR017871">
    <property type="entry name" value="ABC_transporter-like_CS"/>
</dbReference>
<reference evidence="12 13" key="1">
    <citation type="submission" date="2019-05" db="EMBL/GenBank/DDBJ databases">
        <title>Sporisorium graminicola CBS 10092 draft sequencing and annotation.</title>
        <authorList>
            <person name="Solano-Gonzalez S."/>
            <person name="Caddick M.X."/>
            <person name="Darby A."/>
        </authorList>
    </citation>
    <scope>NUCLEOTIDE SEQUENCE [LARGE SCALE GENOMIC DNA]</scope>
    <source>
        <strain evidence="12 13">CBS 10092</strain>
    </source>
</reference>
<dbReference type="SMART" id="SM00382">
    <property type="entry name" value="AAA"/>
    <property type="match status" value="1"/>
</dbReference>
<evidence type="ECO:0000313" key="12">
    <source>
        <dbReference type="EMBL" id="TKY86591.1"/>
    </source>
</evidence>
<dbReference type="PROSITE" id="PS50893">
    <property type="entry name" value="ABC_TRANSPORTER_2"/>
    <property type="match status" value="1"/>
</dbReference>
<sequence>MAALTADAAMAWHEIGYQVPTRHSKRWPWQRTTSKQTSAAKTLLQDISGSVPPGSMLAIMGPSGAGKSTLLDVLSGRKRPTSGHLLTPNDVDVRRISSYVEQEDALLGVLTVRETIWYSAKLSLPPSSTPHEIDERTDTIIQDLGLTGVASQRIGTPIQRGISGGQKRRVSIGCSLVTLPKVLFLDEPTSGLDVATAYEVVKAIRNLAVRHNISVMATIHSPNWEIFQTFDQCLLLARGRPVFQGNVHDVAPYFATLGHACPPRSNPADHMITLVNDDFLAPEVAVHQDALQPHSREHALDASQQDVDLKVISLGDVSAFADTWKLHRQMTAPITQSSHATHEASSDGHKPPTGAGREDEKQPVRTSDRSHAWSRTVTLTRRNFVNYSRNLLAYGVRIGMYIGMGVLLATVWVNLAKTDTRINDRLSVHFFSVAFLGFMAVAGIPAFLEERGVMKRETGNGLYGPLPFTLANTFSTVPLLFICSLVFSVLMYWSIGLRPGAAVFFRFLAFLYLGVLAAEFQALLVAAVIPIFVAALAIAAFLNGFWMCVQGYFIRAVNLPRFWYYWAHFIDYETYAFNLLVKNDLTDVVFSCSGSVADNTCQCQYPSSLFSQGICAVKGEDVLKALDIDGVSMTLYAFILLIITLVYRILFYTVLKVQLR</sequence>
<feature type="transmembrane region" description="Helical" evidence="10">
    <location>
        <begin position="391"/>
        <end position="416"/>
    </location>
</feature>
<feature type="transmembrane region" description="Helical" evidence="10">
    <location>
        <begin position="428"/>
        <end position="448"/>
    </location>
</feature>
<keyword evidence="6" id="KW-0067">ATP-binding</keyword>
<keyword evidence="7 10" id="KW-1133">Transmembrane helix</keyword>
<dbReference type="PANTHER" id="PTHR48042:SF11">
    <property type="entry name" value="ABC TRANSPORTER G FAMILY MEMBER 11"/>
    <property type="match status" value="1"/>
</dbReference>
<dbReference type="GO" id="GO:0016020">
    <property type="term" value="C:membrane"/>
    <property type="evidence" value="ECO:0007669"/>
    <property type="project" value="UniProtKB-SubCell"/>
</dbReference>
<evidence type="ECO:0000256" key="2">
    <source>
        <dbReference type="ARBA" id="ARBA00005814"/>
    </source>
</evidence>
<name>A0A4U7KQC0_9BASI</name>
<evidence type="ECO:0000256" key="3">
    <source>
        <dbReference type="ARBA" id="ARBA00022448"/>
    </source>
</evidence>
<comment type="caution">
    <text evidence="12">The sequence shown here is derived from an EMBL/GenBank/DDBJ whole genome shotgun (WGS) entry which is preliminary data.</text>
</comment>
<accession>A0A4U7KQC0</accession>
<feature type="domain" description="ABC transporter" evidence="11">
    <location>
        <begin position="29"/>
        <end position="263"/>
    </location>
</feature>
<evidence type="ECO:0000256" key="4">
    <source>
        <dbReference type="ARBA" id="ARBA00022692"/>
    </source>
</evidence>
<evidence type="ECO:0000256" key="6">
    <source>
        <dbReference type="ARBA" id="ARBA00022840"/>
    </source>
</evidence>
<dbReference type="SUPFAM" id="SSF52540">
    <property type="entry name" value="P-loop containing nucleoside triphosphate hydrolases"/>
    <property type="match status" value="1"/>
</dbReference>
<proteinExistence type="inferred from homology"/>
<feature type="transmembrane region" description="Helical" evidence="10">
    <location>
        <begin position="468"/>
        <end position="493"/>
    </location>
</feature>
<feature type="region of interest" description="Disordered" evidence="9">
    <location>
        <begin position="334"/>
        <end position="371"/>
    </location>
</feature>
<dbReference type="InterPro" id="IPR043926">
    <property type="entry name" value="ABCG_dom"/>
</dbReference>
<organism evidence="12 13">
    <name type="scientific">Sporisorium graminicola</name>
    <dbReference type="NCBI Taxonomy" id="280036"/>
    <lineage>
        <taxon>Eukaryota</taxon>
        <taxon>Fungi</taxon>
        <taxon>Dikarya</taxon>
        <taxon>Basidiomycota</taxon>
        <taxon>Ustilaginomycotina</taxon>
        <taxon>Ustilaginomycetes</taxon>
        <taxon>Ustilaginales</taxon>
        <taxon>Ustilaginaceae</taxon>
        <taxon>Sporisorium</taxon>
    </lineage>
</organism>
<evidence type="ECO:0000256" key="10">
    <source>
        <dbReference type="SAM" id="Phobius"/>
    </source>
</evidence>
<comment type="subcellular location">
    <subcellularLocation>
        <location evidence="1">Membrane</location>
        <topology evidence="1">Multi-pass membrane protein</topology>
    </subcellularLocation>
</comment>
<dbReference type="GeneID" id="40727635"/>
<dbReference type="EMBL" id="SRRM01000017">
    <property type="protein sequence ID" value="TKY86591.1"/>
    <property type="molecule type" value="Genomic_DNA"/>
</dbReference>
<keyword evidence="8 10" id="KW-0472">Membrane</keyword>
<dbReference type="GO" id="GO:0005524">
    <property type="term" value="F:ATP binding"/>
    <property type="evidence" value="ECO:0007669"/>
    <property type="project" value="UniProtKB-KW"/>
</dbReference>
<gene>
    <name evidence="12" type="ORF">EX895_004740</name>
</gene>
<evidence type="ECO:0000256" key="5">
    <source>
        <dbReference type="ARBA" id="ARBA00022741"/>
    </source>
</evidence>
<dbReference type="RefSeq" id="XP_029738576.1">
    <property type="nucleotide sequence ID" value="XM_029885334.1"/>
</dbReference>
<dbReference type="Proteomes" id="UP000306050">
    <property type="component" value="Chromosome SGRAM_4"/>
</dbReference>
<dbReference type="InterPro" id="IPR003439">
    <property type="entry name" value="ABC_transporter-like_ATP-bd"/>
</dbReference>
<dbReference type="Gene3D" id="3.40.50.300">
    <property type="entry name" value="P-loop containing nucleotide triphosphate hydrolases"/>
    <property type="match status" value="1"/>
</dbReference>
<dbReference type="GO" id="GO:0016887">
    <property type="term" value="F:ATP hydrolysis activity"/>
    <property type="evidence" value="ECO:0007669"/>
    <property type="project" value="InterPro"/>
</dbReference>
<evidence type="ECO:0000256" key="7">
    <source>
        <dbReference type="ARBA" id="ARBA00022989"/>
    </source>
</evidence>
<evidence type="ECO:0000256" key="9">
    <source>
        <dbReference type="SAM" id="MobiDB-lite"/>
    </source>
</evidence>
<keyword evidence="5" id="KW-0547">Nucleotide-binding</keyword>
<feature type="compositionally biased region" description="Basic and acidic residues" evidence="9">
    <location>
        <begin position="340"/>
        <end position="371"/>
    </location>
</feature>
<protein>
    <recommendedName>
        <fullName evidence="11">ABC transporter domain-containing protein</fullName>
    </recommendedName>
</protein>
<dbReference type="InterPro" id="IPR027417">
    <property type="entry name" value="P-loop_NTPase"/>
</dbReference>
<dbReference type="PANTHER" id="PTHR48042">
    <property type="entry name" value="ABC TRANSPORTER G FAMILY MEMBER 11"/>
    <property type="match status" value="1"/>
</dbReference>
<dbReference type="Pfam" id="PF01061">
    <property type="entry name" value="ABC2_membrane"/>
    <property type="match status" value="1"/>
</dbReference>
<feature type="transmembrane region" description="Helical" evidence="10">
    <location>
        <begin position="500"/>
        <end position="518"/>
    </location>
</feature>
<dbReference type="OrthoDB" id="66620at2759"/>
<dbReference type="PROSITE" id="PS00211">
    <property type="entry name" value="ABC_TRANSPORTER_1"/>
    <property type="match status" value="1"/>
</dbReference>